<name>A0ABD2LY32_9BILA</name>
<accession>A0ABD2LY32</accession>
<organism evidence="3 4">
    <name type="scientific">Heterodera trifolii</name>
    <dbReference type="NCBI Taxonomy" id="157864"/>
    <lineage>
        <taxon>Eukaryota</taxon>
        <taxon>Metazoa</taxon>
        <taxon>Ecdysozoa</taxon>
        <taxon>Nematoda</taxon>
        <taxon>Chromadorea</taxon>
        <taxon>Rhabditida</taxon>
        <taxon>Tylenchina</taxon>
        <taxon>Tylenchomorpha</taxon>
        <taxon>Tylenchoidea</taxon>
        <taxon>Heteroderidae</taxon>
        <taxon>Heteroderinae</taxon>
        <taxon>Heterodera</taxon>
    </lineage>
</organism>
<protein>
    <submittedName>
        <fullName evidence="3">Uncharacterized protein</fullName>
    </submittedName>
</protein>
<feature type="signal peptide" evidence="2">
    <location>
        <begin position="1"/>
        <end position="25"/>
    </location>
</feature>
<sequence length="138" mass="15458">MHSKFAFFVIFATIILLFFLDETLAGCASSKQKSGAKRNQRGTLASDLKSGRPKQIGMGVLQQKEENVTGFTLRGKPGSPRREKLLKGIKDTKKWFNQPSLPSSSSDCSEKKPKAKRQKESRSNSRKTFNDKNNYVSV</sequence>
<keyword evidence="2" id="KW-0732">Signal</keyword>
<feature type="compositionally biased region" description="Basic and acidic residues" evidence="1">
    <location>
        <begin position="108"/>
        <end position="123"/>
    </location>
</feature>
<feature type="region of interest" description="Disordered" evidence="1">
    <location>
        <begin position="30"/>
        <end position="57"/>
    </location>
</feature>
<evidence type="ECO:0000256" key="1">
    <source>
        <dbReference type="SAM" id="MobiDB-lite"/>
    </source>
</evidence>
<feature type="region of interest" description="Disordered" evidence="1">
    <location>
        <begin position="95"/>
        <end position="138"/>
    </location>
</feature>
<evidence type="ECO:0000313" key="3">
    <source>
        <dbReference type="EMBL" id="KAL3120172.1"/>
    </source>
</evidence>
<dbReference type="AlphaFoldDB" id="A0ABD2LY32"/>
<gene>
    <name evidence="3" type="ORF">niasHT_008926</name>
</gene>
<dbReference type="Proteomes" id="UP001620626">
    <property type="component" value="Unassembled WGS sequence"/>
</dbReference>
<evidence type="ECO:0000313" key="4">
    <source>
        <dbReference type="Proteomes" id="UP001620626"/>
    </source>
</evidence>
<evidence type="ECO:0000256" key="2">
    <source>
        <dbReference type="SAM" id="SignalP"/>
    </source>
</evidence>
<reference evidence="3 4" key="1">
    <citation type="submission" date="2024-10" db="EMBL/GenBank/DDBJ databases">
        <authorList>
            <person name="Kim D."/>
        </authorList>
    </citation>
    <scope>NUCLEOTIDE SEQUENCE [LARGE SCALE GENOMIC DNA]</scope>
    <source>
        <strain evidence="3">BH-2024</strain>
    </source>
</reference>
<keyword evidence="4" id="KW-1185">Reference proteome</keyword>
<comment type="caution">
    <text evidence="3">The sequence shown here is derived from an EMBL/GenBank/DDBJ whole genome shotgun (WGS) entry which is preliminary data.</text>
</comment>
<feature type="chain" id="PRO_5044815839" evidence="2">
    <location>
        <begin position="26"/>
        <end position="138"/>
    </location>
</feature>
<proteinExistence type="predicted"/>
<dbReference type="EMBL" id="JBICBT010000221">
    <property type="protein sequence ID" value="KAL3120172.1"/>
    <property type="molecule type" value="Genomic_DNA"/>
</dbReference>